<keyword evidence="8 13" id="KW-1133">Transmembrane helix</keyword>
<gene>
    <name evidence="14" type="primary">atp8</name>
</gene>
<evidence type="ECO:0000256" key="12">
    <source>
        <dbReference type="RuleBase" id="RU003661"/>
    </source>
</evidence>
<evidence type="ECO:0000256" key="11">
    <source>
        <dbReference type="ARBA" id="ARBA00023136"/>
    </source>
</evidence>
<keyword evidence="4 12" id="KW-0813">Transport</keyword>
<keyword evidence="10 12" id="KW-0496">Mitochondrion</keyword>
<comment type="subunit">
    <text evidence="3">F-type ATPases have 2 components, CF(1) - the catalytic core - and CF(0) - the membrane proton channel.</text>
</comment>
<keyword evidence="11 13" id="KW-0472">Membrane</keyword>
<evidence type="ECO:0000256" key="4">
    <source>
        <dbReference type="ARBA" id="ARBA00022448"/>
    </source>
</evidence>
<dbReference type="RefSeq" id="YP_009564065.1">
    <property type="nucleotide sequence ID" value="NC_041157.1"/>
</dbReference>
<geneLocation type="mitochondrion" evidence="14"/>
<keyword evidence="7 12" id="KW-0375">Hydrogen ion transport</keyword>
<feature type="transmembrane region" description="Helical" evidence="13">
    <location>
        <begin position="6"/>
        <end position="30"/>
    </location>
</feature>
<proteinExistence type="inferred from homology"/>
<dbReference type="GO" id="GO:0015078">
    <property type="term" value="F:proton transmembrane transporter activity"/>
    <property type="evidence" value="ECO:0007669"/>
    <property type="project" value="InterPro"/>
</dbReference>
<accession>A0A411ATU6</accession>
<dbReference type="GeneID" id="39336967"/>
<evidence type="ECO:0000256" key="3">
    <source>
        <dbReference type="ARBA" id="ARBA00011291"/>
    </source>
</evidence>
<evidence type="ECO:0000256" key="10">
    <source>
        <dbReference type="ARBA" id="ARBA00023128"/>
    </source>
</evidence>
<dbReference type="Pfam" id="PF00895">
    <property type="entry name" value="ATP-synt_8"/>
    <property type="match status" value="1"/>
</dbReference>
<comment type="subcellular location">
    <subcellularLocation>
        <location evidence="1 12">Mitochondrion membrane</location>
        <topology evidence="1 12">Single-pass membrane protein</topology>
    </subcellularLocation>
</comment>
<organism evidence="14">
    <name type="scientific">Thalassina squamifera</name>
    <dbReference type="NCBI Taxonomy" id="576635"/>
    <lineage>
        <taxon>Eukaryota</taxon>
        <taxon>Metazoa</taxon>
        <taxon>Ecdysozoa</taxon>
        <taxon>Arthropoda</taxon>
        <taxon>Crustacea</taxon>
        <taxon>Multicrustacea</taxon>
        <taxon>Malacostraca</taxon>
        <taxon>Eumalacostraca</taxon>
        <taxon>Eucarida</taxon>
        <taxon>Decapoda</taxon>
        <taxon>Pleocyemata</taxon>
        <taxon>Gebiidea</taxon>
        <taxon>Thalassinidae</taxon>
        <taxon>Thalassina</taxon>
    </lineage>
</organism>
<keyword evidence="5 12" id="KW-0138">CF(0)</keyword>
<sequence>MPQMGPLMWLNLLFTFIFIFILFFILNFYIKAPVQLKNHTQKTSSDTKMWKW</sequence>
<evidence type="ECO:0000256" key="13">
    <source>
        <dbReference type="SAM" id="Phobius"/>
    </source>
</evidence>
<evidence type="ECO:0000256" key="9">
    <source>
        <dbReference type="ARBA" id="ARBA00023065"/>
    </source>
</evidence>
<dbReference type="EMBL" id="MG551498">
    <property type="protein sequence ID" value="QAX91428.1"/>
    <property type="molecule type" value="Genomic_DNA"/>
</dbReference>
<comment type="similarity">
    <text evidence="2 12">Belongs to the ATPase protein 8 family.</text>
</comment>
<evidence type="ECO:0000256" key="5">
    <source>
        <dbReference type="ARBA" id="ARBA00022547"/>
    </source>
</evidence>
<evidence type="ECO:0000313" key="14">
    <source>
        <dbReference type="EMBL" id="QAX91428.1"/>
    </source>
</evidence>
<dbReference type="InterPro" id="IPR001421">
    <property type="entry name" value="ATP8_metazoa"/>
</dbReference>
<dbReference type="GO" id="GO:0031966">
    <property type="term" value="C:mitochondrial membrane"/>
    <property type="evidence" value="ECO:0007669"/>
    <property type="project" value="UniProtKB-SubCell"/>
</dbReference>
<name>A0A411ATU6_9EUCA</name>
<evidence type="ECO:0000256" key="1">
    <source>
        <dbReference type="ARBA" id="ARBA00004304"/>
    </source>
</evidence>
<dbReference type="GO" id="GO:0015986">
    <property type="term" value="P:proton motive force-driven ATP synthesis"/>
    <property type="evidence" value="ECO:0007669"/>
    <property type="project" value="InterPro"/>
</dbReference>
<evidence type="ECO:0000256" key="6">
    <source>
        <dbReference type="ARBA" id="ARBA00022692"/>
    </source>
</evidence>
<protein>
    <recommendedName>
        <fullName evidence="12">ATP synthase complex subunit 8</fullName>
    </recommendedName>
</protein>
<reference evidence="14" key="1">
    <citation type="submission" date="2017-11" db="EMBL/GenBank/DDBJ databases">
        <title>Complete mitochondrial genome of Thalassina squamifera.</title>
        <authorList>
            <person name="Tan M.H."/>
            <person name="Gan H.M."/>
            <person name="Lee Y.P."/>
            <person name="Austin C.M."/>
        </authorList>
    </citation>
    <scope>NUCLEOTIDE SEQUENCE</scope>
</reference>
<evidence type="ECO:0000256" key="2">
    <source>
        <dbReference type="ARBA" id="ARBA00008892"/>
    </source>
</evidence>
<dbReference type="AlphaFoldDB" id="A0A411ATU6"/>
<evidence type="ECO:0000256" key="8">
    <source>
        <dbReference type="ARBA" id="ARBA00022989"/>
    </source>
</evidence>
<keyword evidence="6 12" id="KW-0812">Transmembrane</keyword>
<keyword evidence="9 12" id="KW-0406">Ion transport</keyword>
<dbReference type="GO" id="GO:0045259">
    <property type="term" value="C:proton-transporting ATP synthase complex"/>
    <property type="evidence" value="ECO:0007669"/>
    <property type="project" value="UniProtKB-KW"/>
</dbReference>
<evidence type="ECO:0000256" key="7">
    <source>
        <dbReference type="ARBA" id="ARBA00022781"/>
    </source>
</evidence>